<organism evidence="5 6">
    <name type="scientific">Acinetobacter chengduensis</name>
    <dbReference type="NCBI Taxonomy" id="2420890"/>
    <lineage>
        <taxon>Bacteria</taxon>
        <taxon>Pseudomonadati</taxon>
        <taxon>Pseudomonadota</taxon>
        <taxon>Gammaproteobacteria</taxon>
        <taxon>Moraxellales</taxon>
        <taxon>Moraxellaceae</taxon>
        <taxon>Acinetobacter</taxon>
    </lineage>
</organism>
<dbReference type="CDD" id="cd06127">
    <property type="entry name" value="DEDDh"/>
    <property type="match status" value="1"/>
</dbReference>
<reference evidence="5 6" key="1">
    <citation type="submission" date="2018-09" db="EMBL/GenBank/DDBJ databases">
        <title>The draft genome of Acinetobacter sp. strains.</title>
        <authorList>
            <person name="Qin J."/>
            <person name="Feng Y."/>
            <person name="Zong Z."/>
        </authorList>
    </citation>
    <scope>NUCLEOTIDE SEQUENCE [LARGE SCALE GENOMIC DNA]</scope>
    <source>
        <strain evidence="5 6">WCHAc060005</strain>
    </source>
</reference>
<dbReference type="InterPro" id="IPR013520">
    <property type="entry name" value="Ribonucl_H"/>
</dbReference>
<sequence length="286" mass="32427">MVITNETAIILDTETHALEGRAIEIAYIPLALAGGKAKIYLNSAFNQLYNPLEPIDITAMAVHHILDQDVCNQPAYTEFQLGEGAEYIIGHNIDYDIRVLKRGGIQQALKPICTLALARRYLPQAPAHSISVLSYFLAKDKPRVRQALKSAHSAITDVQLTASLFNHLLAIIPKEFKNSMQALYEHSLHCRIPTRMPFGEHKGKKIELVPDSYKQWLMKKRCDDVYLQFALELDEASHARRVFENKYSIIPGTHSDYEFIGSRTPVSTNNQIDLFERLLQKSLELK</sequence>
<dbReference type="PANTHER" id="PTHR30231:SF4">
    <property type="entry name" value="PROTEIN NEN2"/>
    <property type="match status" value="1"/>
</dbReference>
<evidence type="ECO:0000313" key="5">
    <source>
        <dbReference type="EMBL" id="RLL19035.1"/>
    </source>
</evidence>
<dbReference type="EMBL" id="RCHC01000019">
    <property type="protein sequence ID" value="RLL19035.1"/>
    <property type="molecule type" value="Genomic_DNA"/>
</dbReference>
<dbReference type="InterPro" id="IPR012337">
    <property type="entry name" value="RNaseH-like_sf"/>
</dbReference>
<protein>
    <submittedName>
        <fullName evidence="5">3'-5' exonuclease</fullName>
    </submittedName>
</protein>
<dbReference type="GO" id="GO:0004527">
    <property type="term" value="F:exonuclease activity"/>
    <property type="evidence" value="ECO:0007669"/>
    <property type="project" value="UniProtKB-KW"/>
</dbReference>
<evidence type="ECO:0000256" key="1">
    <source>
        <dbReference type="ARBA" id="ARBA00022722"/>
    </source>
</evidence>
<dbReference type="PANTHER" id="PTHR30231">
    <property type="entry name" value="DNA POLYMERASE III SUBUNIT EPSILON"/>
    <property type="match status" value="1"/>
</dbReference>
<evidence type="ECO:0000256" key="3">
    <source>
        <dbReference type="ARBA" id="ARBA00022839"/>
    </source>
</evidence>
<comment type="caution">
    <text evidence="5">The sequence shown here is derived from an EMBL/GenBank/DDBJ whole genome shotgun (WGS) entry which is preliminary data.</text>
</comment>
<dbReference type="Gene3D" id="3.30.420.10">
    <property type="entry name" value="Ribonuclease H-like superfamily/Ribonuclease H"/>
    <property type="match status" value="1"/>
</dbReference>
<dbReference type="SMART" id="SM00479">
    <property type="entry name" value="EXOIII"/>
    <property type="match status" value="1"/>
</dbReference>
<dbReference type="SUPFAM" id="SSF53098">
    <property type="entry name" value="Ribonuclease H-like"/>
    <property type="match status" value="1"/>
</dbReference>
<evidence type="ECO:0000256" key="2">
    <source>
        <dbReference type="ARBA" id="ARBA00022801"/>
    </source>
</evidence>
<evidence type="ECO:0000259" key="4">
    <source>
        <dbReference type="SMART" id="SM00479"/>
    </source>
</evidence>
<dbReference type="RefSeq" id="WP_121523593.1">
    <property type="nucleotide sequence ID" value="NZ_RCHC01000019.1"/>
</dbReference>
<accession>A0ABX9TTP7</accession>
<keyword evidence="6" id="KW-1185">Reference proteome</keyword>
<dbReference type="Proteomes" id="UP000280271">
    <property type="component" value="Unassembled WGS sequence"/>
</dbReference>
<proteinExistence type="predicted"/>
<dbReference type="Pfam" id="PF00929">
    <property type="entry name" value="RNase_T"/>
    <property type="match status" value="1"/>
</dbReference>
<keyword evidence="2" id="KW-0378">Hydrolase</keyword>
<feature type="domain" description="Exonuclease" evidence="4">
    <location>
        <begin position="7"/>
        <end position="174"/>
    </location>
</feature>
<evidence type="ECO:0000313" key="6">
    <source>
        <dbReference type="Proteomes" id="UP000280271"/>
    </source>
</evidence>
<gene>
    <name evidence="5" type="ORF">D9K81_14880</name>
</gene>
<name>A0ABX9TTP7_9GAMM</name>
<keyword evidence="1" id="KW-0540">Nuclease</keyword>
<dbReference type="InterPro" id="IPR036397">
    <property type="entry name" value="RNaseH_sf"/>
</dbReference>
<keyword evidence="3 5" id="KW-0269">Exonuclease</keyword>